<reference evidence="13" key="1">
    <citation type="submission" date="2023-06" db="EMBL/GenBank/DDBJ databases">
        <title>Black Yeasts Isolated from many extreme environments.</title>
        <authorList>
            <person name="Coleine C."/>
            <person name="Stajich J.E."/>
            <person name="Selbmann L."/>
        </authorList>
    </citation>
    <scope>NUCLEOTIDE SEQUENCE</scope>
    <source>
        <strain evidence="13">CCFEE 5200</strain>
    </source>
</reference>
<evidence type="ECO:0000259" key="12">
    <source>
        <dbReference type="PROSITE" id="PS50192"/>
    </source>
</evidence>
<feature type="region of interest" description="Disordered" evidence="10">
    <location>
        <begin position="93"/>
        <end position="139"/>
    </location>
</feature>
<dbReference type="EMBL" id="JAUJLE010000026">
    <property type="protein sequence ID" value="KAK1004090.1"/>
    <property type="molecule type" value="Genomic_DNA"/>
</dbReference>
<evidence type="ECO:0000256" key="6">
    <source>
        <dbReference type="ARBA" id="ARBA00022989"/>
    </source>
</evidence>
<dbReference type="FunFam" id="1.20.5.110:FF:000060">
    <property type="entry name" value="SNARE complex subunit (Syn8)"/>
    <property type="match status" value="1"/>
</dbReference>
<evidence type="ECO:0000256" key="7">
    <source>
        <dbReference type="ARBA" id="ARBA00023054"/>
    </source>
</evidence>
<dbReference type="PROSITE" id="PS50192">
    <property type="entry name" value="T_SNARE"/>
    <property type="match status" value="1"/>
</dbReference>
<dbReference type="GO" id="GO:0005768">
    <property type="term" value="C:endosome"/>
    <property type="evidence" value="ECO:0007669"/>
    <property type="project" value="UniProtKB-ARBA"/>
</dbReference>
<sequence length="293" mass="33019">MATTSPHRLSLLADDLNLSLLERQRIQTLNLGGGSTQQQDTQIARSLSELREGIEELEERENDLAVLQNWGEELEALRGRYEGLDARFHANASATGKAGNSEAAQQRPVSQARRNKSVRFRDYPNSAPDPTQGSEGDARATTDRNALFATADQQQRYTDDPSPPDQSHLDNQQLYASHNQTMQEQDQHLDTLGQSVRRQRMLGIAMGDELEEHNEMLVDVERGVDRHGTTLERARRRLGNVARQGKRGNWTWITIGVLVLLLPPMEVYYFGGYESHEPSARKDAAVEQLDVRH</sequence>
<dbReference type="Gene3D" id="1.20.5.110">
    <property type="match status" value="1"/>
</dbReference>
<feature type="region of interest" description="Disordered" evidence="10">
    <location>
        <begin position="151"/>
        <end position="170"/>
    </location>
</feature>
<dbReference type="PANTHER" id="PTHR12791">
    <property type="entry name" value="GOLGI SNARE BET1-RELATED"/>
    <property type="match status" value="1"/>
</dbReference>
<evidence type="ECO:0000256" key="3">
    <source>
        <dbReference type="ARBA" id="ARBA00022448"/>
    </source>
</evidence>
<evidence type="ECO:0000256" key="2">
    <source>
        <dbReference type="ARBA" id="ARBA00004308"/>
    </source>
</evidence>
<organism evidence="13 14">
    <name type="scientific">Friedmanniomyces endolithicus</name>
    <dbReference type="NCBI Taxonomy" id="329885"/>
    <lineage>
        <taxon>Eukaryota</taxon>
        <taxon>Fungi</taxon>
        <taxon>Dikarya</taxon>
        <taxon>Ascomycota</taxon>
        <taxon>Pezizomycotina</taxon>
        <taxon>Dothideomycetes</taxon>
        <taxon>Dothideomycetidae</taxon>
        <taxon>Mycosphaerellales</taxon>
        <taxon>Teratosphaeriaceae</taxon>
        <taxon>Friedmanniomyces</taxon>
    </lineage>
</organism>
<proteinExistence type="predicted"/>
<evidence type="ECO:0000256" key="11">
    <source>
        <dbReference type="SAM" id="Phobius"/>
    </source>
</evidence>
<keyword evidence="14" id="KW-1185">Reference proteome</keyword>
<dbReference type="Proteomes" id="UP001175353">
    <property type="component" value="Unassembled WGS sequence"/>
</dbReference>
<evidence type="ECO:0000256" key="9">
    <source>
        <dbReference type="SAM" id="Coils"/>
    </source>
</evidence>
<evidence type="ECO:0000256" key="1">
    <source>
        <dbReference type="ARBA" id="ARBA00004167"/>
    </source>
</evidence>
<feature type="transmembrane region" description="Helical" evidence="11">
    <location>
        <begin position="250"/>
        <end position="271"/>
    </location>
</feature>
<accession>A0AAN6QXV5</accession>
<evidence type="ECO:0000313" key="14">
    <source>
        <dbReference type="Proteomes" id="UP001175353"/>
    </source>
</evidence>
<keyword evidence="4 11" id="KW-0812">Transmembrane</keyword>
<dbReference type="InterPro" id="IPR000727">
    <property type="entry name" value="T_SNARE_dom"/>
</dbReference>
<evidence type="ECO:0000256" key="5">
    <source>
        <dbReference type="ARBA" id="ARBA00022927"/>
    </source>
</evidence>
<dbReference type="SUPFAM" id="SSF58038">
    <property type="entry name" value="SNARE fusion complex"/>
    <property type="match status" value="1"/>
</dbReference>
<feature type="coiled-coil region" evidence="9">
    <location>
        <begin position="47"/>
        <end position="87"/>
    </location>
</feature>
<comment type="caution">
    <text evidence="13">The sequence shown here is derived from an EMBL/GenBank/DDBJ whole genome shotgun (WGS) entry which is preliminary data.</text>
</comment>
<dbReference type="GO" id="GO:0006896">
    <property type="term" value="P:Golgi to vacuole transport"/>
    <property type="evidence" value="ECO:0007669"/>
    <property type="project" value="UniProtKB-ARBA"/>
</dbReference>
<dbReference type="AlphaFoldDB" id="A0AAN6QXV5"/>
<comment type="subcellular location">
    <subcellularLocation>
        <location evidence="2">Endomembrane system</location>
    </subcellularLocation>
    <subcellularLocation>
        <location evidence="1">Membrane</location>
        <topology evidence="1">Single-pass membrane protein</topology>
    </subcellularLocation>
</comment>
<dbReference type="GO" id="GO:0016020">
    <property type="term" value="C:membrane"/>
    <property type="evidence" value="ECO:0007669"/>
    <property type="project" value="UniProtKB-SubCell"/>
</dbReference>
<keyword evidence="3" id="KW-0813">Transport</keyword>
<gene>
    <name evidence="13" type="ORF">LTR91_004536</name>
</gene>
<keyword evidence="8 11" id="KW-0472">Membrane</keyword>
<protein>
    <recommendedName>
        <fullName evidence="12">t-SNARE coiled-coil homology domain-containing protein</fullName>
    </recommendedName>
</protein>
<keyword evidence="6 11" id="KW-1133">Transmembrane helix</keyword>
<evidence type="ECO:0000256" key="10">
    <source>
        <dbReference type="SAM" id="MobiDB-lite"/>
    </source>
</evidence>
<evidence type="ECO:0000313" key="13">
    <source>
        <dbReference type="EMBL" id="KAK1004090.1"/>
    </source>
</evidence>
<dbReference type="GO" id="GO:0015031">
    <property type="term" value="P:protein transport"/>
    <property type="evidence" value="ECO:0007669"/>
    <property type="project" value="UniProtKB-KW"/>
</dbReference>
<name>A0AAN6QXV5_9PEZI</name>
<keyword evidence="5" id="KW-0653">Protein transport</keyword>
<dbReference type="SMART" id="SM00397">
    <property type="entry name" value="t_SNARE"/>
    <property type="match status" value="1"/>
</dbReference>
<evidence type="ECO:0000256" key="8">
    <source>
        <dbReference type="ARBA" id="ARBA00023136"/>
    </source>
</evidence>
<dbReference type="CDD" id="cd15859">
    <property type="entry name" value="SNARE_SYN8"/>
    <property type="match status" value="1"/>
</dbReference>
<feature type="domain" description="T-SNARE coiled-coil homology" evidence="12">
    <location>
        <begin position="179"/>
        <end position="241"/>
    </location>
</feature>
<keyword evidence="7 9" id="KW-0175">Coiled coil</keyword>
<evidence type="ECO:0000256" key="4">
    <source>
        <dbReference type="ARBA" id="ARBA00022692"/>
    </source>
</evidence>
<dbReference type="GO" id="GO:0061025">
    <property type="term" value="P:membrane fusion"/>
    <property type="evidence" value="ECO:0007669"/>
    <property type="project" value="UniProtKB-ARBA"/>
</dbReference>